<evidence type="ECO:0008006" key="3">
    <source>
        <dbReference type="Google" id="ProtNLM"/>
    </source>
</evidence>
<reference evidence="1 2" key="1">
    <citation type="submission" date="2021-07" db="EMBL/GenBank/DDBJ databases">
        <title>Flavobacterium sp. nov. isolated from sediment on the Taihu Lake.</title>
        <authorList>
            <person name="Qu J.-H."/>
        </authorList>
    </citation>
    <scope>NUCLEOTIDE SEQUENCE [LARGE SCALE GENOMIC DNA]</scope>
    <source>
        <strain evidence="1 2">NAS39</strain>
    </source>
</reference>
<evidence type="ECO:0000313" key="2">
    <source>
        <dbReference type="Proteomes" id="UP000812031"/>
    </source>
</evidence>
<protein>
    <recommendedName>
        <fullName evidence="3">Outer membrane protein beta-barrel domain-containing protein</fullName>
    </recommendedName>
</protein>
<comment type="caution">
    <text evidence="1">The sequence shown here is derived from an EMBL/GenBank/DDBJ whole genome shotgun (WGS) entry which is preliminary data.</text>
</comment>
<dbReference type="EMBL" id="JAHWYN010000007">
    <property type="protein sequence ID" value="MBW4360804.1"/>
    <property type="molecule type" value="Genomic_DNA"/>
</dbReference>
<dbReference type="RefSeq" id="WP_219317290.1">
    <property type="nucleotide sequence ID" value="NZ_JAHWYN010000007.1"/>
</dbReference>
<dbReference type="Proteomes" id="UP000812031">
    <property type="component" value="Unassembled WGS sequence"/>
</dbReference>
<accession>A0ABS6XW52</accession>
<organism evidence="1 2">
    <name type="scientific">Flavobacterium taihuense</name>
    <dbReference type="NCBI Taxonomy" id="2857508"/>
    <lineage>
        <taxon>Bacteria</taxon>
        <taxon>Pseudomonadati</taxon>
        <taxon>Bacteroidota</taxon>
        <taxon>Flavobacteriia</taxon>
        <taxon>Flavobacteriales</taxon>
        <taxon>Flavobacteriaceae</taxon>
        <taxon>Flavobacterium</taxon>
    </lineage>
</organism>
<sequence length="412" mass="47970">MKKLQYLFFILFTIPSFGQINYDAGYIINNNGIKAECLIRNVAWQNNPTEIEFRLNEDDKKTKIANIADIKEFSIGNSYKYKRFNTKIDKSNSEIATLSSEKNPIWKDETLLLKVLVEGEVNLYQYIGNGYQRYFISTGNHEKAEQLIYKEYYAQNNVVTENNAFKQQLFTTLKSDKFTADDFKDLPYEKQKIIDLIIKYNTTKNNQISNFAPKQNQAKTNFKLQLGVNYSDIEIISTSEFETGGIYSATFPKKPVAIIGFEIEYILPINQKKWSLLFSTSFQHYKSETMASNNAPISIDYKTIDILFGVRHYFFLNNQSAIFINGGMIYGSPFNSYSKRERQKYSWEEGTGTIEIKKEIEGNAYAYIGLGYNYHKYNVELRFNSDRELFKSDRKLKSSYSSFGILFSYNFL</sequence>
<keyword evidence="2" id="KW-1185">Reference proteome</keyword>
<name>A0ABS6XW52_9FLAO</name>
<proteinExistence type="predicted"/>
<gene>
    <name evidence="1" type="ORF">KZH69_09940</name>
</gene>
<evidence type="ECO:0000313" key="1">
    <source>
        <dbReference type="EMBL" id="MBW4360804.1"/>
    </source>
</evidence>